<name>A0A540R4N6_9CORY</name>
<dbReference type="GO" id="GO:0008270">
    <property type="term" value="F:zinc ion binding"/>
    <property type="evidence" value="ECO:0007669"/>
    <property type="project" value="InterPro"/>
</dbReference>
<feature type="binding site" evidence="16">
    <location>
        <position position="174"/>
    </location>
    <ligand>
        <name>substrate</name>
    </ligand>
</feature>
<feature type="binding site" evidence="16">
    <location>
        <position position="176"/>
    </location>
    <ligand>
        <name>NADP(+)</name>
        <dbReference type="ChEBI" id="CHEBI:58349"/>
    </ligand>
</feature>
<keyword evidence="14 19" id="KW-0378">Hydrolase</keyword>
<keyword evidence="20" id="KW-1185">Reference proteome</keyword>
<evidence type="ECO:0000256" key="8">
    <source>
        <dbReference type="ARBA" id="ARBA00022833"/>
    </source>
</evidence>
<dbReference type="PIRSF" id="PIRSF006769">
    <property type="entry name" value="RibD"/>
    <property type="match status" value="1"/>
</dbReference>
<dbReference type="AlphaFoldDB" id="A0A540R4N6"/>
<dbReference type="NCBIfam" id="TIGR00326">
    <property type="entry name" value="eubact_ribD"/>
    <property type="match status" value="1"/>
</dbReference>
<keyword evidence="8 14" id="KW-0862">Zinc</keyword>
<evidence type="ECO:0000256" key="15">
    <source>
        <dbReference type="PIRSR" id="PIRSR006769-1"/>
    </source>
</evidence>
<dbReference type="SUPFAM" id="SSF53597">
    <property type="entry name" value="Dihydrofolate reductase-like"/>
    <property type="match status" value="1"/>
</dbReference>
<dbReference type="Proteomes" id="UP000318080">
    <property type="component" value="Unassembled WGS sequence"/>
</dbReference>
<feature type="binding site" evidence="17">
    <location>
        <position position="77"/>
    </location>
    <ligand>
        <name>Zn(2+)</name>
        <dbReference type="ChEBI" id="CHEBI:29105"/>
        <note>catalytic</note>
    </ligand>
</feature>
<comment type="similarity">
    <text evidence="5 14">In the C-terminal section; belongs to the HTP reductase family.</text>
</comment>
<comment type="function">
    <text evidence="1 14">Converts 2,5-diamino-6-(ribosylamino)-4(3h)-pyrimidinone 5'-phosphate into 5-amino-6-(ribosylamino)-2,4(1h,3h)-pyrimidinedione 5'-phosphate.</text>
</comment>
<dbReference type="Gene3D" id="3.40.140.10">
    <property type="entry name" value="Cytidine Deaminase, domain 2"/>
    <property type="match status" value="1"/>
</dbReference>
<dbReference type="PANTHER" id="PTHR38011">
    <property type="entry name" value="DIHYDROFOLATE REDUCTASE FAMILY PROTEIN (AFU_ORTHOLOGUE AFUA_8G06820)"/>
    <property type="match status" value="1"/>
</dbReference>
<dbReference type="STRING" id="1686286.GCA_900092335_01874"/>
<dbReference type="EMBL" id="VHIR01000020">
    <property type="protein sequence ID" value="TQE42692.1"/>
    <property type="molecule type" value="Genomic_DNA"/>
</dbReference>
<dbReference type="PROSITE" id="PS00903">
    <property type="entry name" value="CYT_DCMP_DEAMINASES_1"/>
    <property type="match status" value="1"/>
</dbReference>
<evidence type="ECO:0000256" key="14">
    <source>
        <dbReference type="PIRNR" id="PIRNR006769"/>
    </source>
</evidence>
<comment type="catalytic activity">
    <reaction evidence="13 14">
        <text>2,5-diamino-6-hydroxy-4-(5-phosphoribosylamino)-pyrimidine + H2O + H(+) = 5-amino-6-(5-phospho-D-ribosylamino)uracil + NH4(+)</text>
        <dbReference type="Rhea" id="RHEA:21868"/>
        <dbReference type="ChEBI" id="CHEBI:15377"/>
        <dbReference type="ChEBI" id="CHEBI:15378"/>
        <dbReference type="ChEBI" id="CHEBI:28938"/>
        <dbReference type="ChEBI" id="CHEBI:58453"/>
        <dbReference type="ChEBI" id="CHEBI:58614"/>
        <dbReference type="EC" id="3.5.4.26"/>
    </reaction>
</comment>
<evidence type="ECO:0000313" key="19">
    <source>
        <dbReference type="EMBL" id="TQE42692.1"/>
    </source>
</evidence>
<keyword evidence="7 14" id="KW-0479">Metal-binding</keyword>
<feature type="binding site" evidence="16">
    <location>
        <position position="206"/>
    </location>
    <ligand>
        <name>substrate</name>
    </ligand>
</feature>
<organism evidence="19 20">
    <name type="scientific">Corynebacterium phoceense</name>
    <dbReference type="NCBI Taxonomy" id="1686286"/>
    <lineage>
        <taxon>Bacteria</taxon>
        <taxon>Bacillati</taxon>
        <taxon>Actinomycetota</taxon>
        <taxon>Actinomycetes</taxon>
        <taxon>Mycobacteriales</taxon>
        <taxon>Corynebacteriaceae</taxon>
        <taxon>Corynebacterium</taxon>
    </lineage>
</organism>
<keyword evidence="11" id="KW-0511">Multifunctional enzyme</keyword>
<dbReference type="InterPro" id="IPR002734">
    <property type="entry name" value="RibDG_C"/>
</dbReference>
<evidence type="ECO:0000256" key="5">
    <source>
        <dbReference type="ARBA" id="ARBA00007417"/>
    </source>
</evidence>
<feature type="binding site" evidence="16">
    <location>
        <position position="190"/>
    </location>
    <ligand>
        <name>substrate</name>
    </ligand>
</feature>
<evidence type="ECO:0000256" key="13">
    <source>
        <dbReference type="ARBA" id="ARBA00049886"/>
    </source>
</evidence>
<feature type="binding site" evidence="16">
    <location>
        <position position="202"/>
    </location>
    <ligand>
        <name>NADP(+)</name>
        <dbReference type="ChEBI" id="CHEBI:58349"/>
    </ligand>
</feature>
<dbReference type="GO" id="GO:0009231">
    <property type="term" value="P:riboflavin biosynthetic process"/>
    <property type="evidence" value="ECO:0007669"/>
    <property type="project" value="UniProtKB-UniPathway"/>
</dbReference>
<evidence type="ECO:0000256" key="1">
    <source>
        <dbReference type="ARBA" id="ARBA00002151"/>
    </source>
</evidence>
<evidence type="ECO:0000256" key="4">
    <source>
        <dbReference type="ARBA" id="ARBA00005259"/>
    </source>
</evidence>
<evidence type="ECO:0000256" key="2">
    <source>
        <dbReference type="ARBA" id="ARBA00004882"/>
    </source>
</evidence>
<evidence type="ECO:0000256" key="7">
    <source>
        <dbReference type="ARBA" id="ARBA00022723"/>
    </source>
</evidence>
<dbReference type="Pfam" id="PF00383">
    <property type="entry name" value="dCMP_cyt_deam_1"/>
    <property type="match status" value="1"/>
</dbReference>
<dbReference type="EC" id="3.5.4.26" evidence="14"/>
<comment type="cofactor">
    <cofactor evidence="14 17">
        <name>Zn(2+)</name>
        <dbReference type="ChEBI" id="CHEBI:29105"/>
    </cofactor>
    <text evidence="14 17">Binds 1 zinc ion.</text>
</comment>
<feature type="binding site" evidence="17">
    <location>
        <position position="86"/>
    </location>
    <ligand>
        <name>Zn(2+)</name>
        <dbReference type="ChEBI" id="CHEBI:29105"/>
        <note>catalytic</note>
    </ligand>
</feature>
<dbReference type="RefSeq" id="WP_066493192.1">
    <property type="nucleotide sequence ID" value="NZ_JADPQA010000005.1"/>
</dbReference>
<dbReference type="PROSITE" id="PS51747">
    <property type="entry name" value="CYT_DCMP_DEAMINASES_2"/>
    <property type="match status" value="1"/>
</dbReference>
<reference evidence="19 20" key="1">
    <citation type="submission" date="2019-06" db="EMBL/GenBank/DDBJ databases">
        <title>Draft genome of C. phoceense Strain 272.</title>
        <authorList>
            <person name="Pacheco L.G.C."/>
            <person name="Barberis C.M."/>
            <person name="Almuzara M.N."/>
            <person name="Traglia G.M."/>
            <person name="Santos C.S."/>
            <person name="Rocha D.J.P.G."/>
            <person name="Aguiar E.R.G.R."/>
            <person name="Vay C.A."/>
        </authorList>
    </citation>
    <scope>NUCLEOTIDE SEQUENCE [LARGE SCALE GENOMIC DNA]</scope>
    <source>
        <strain evidence="19 20">272</strain>
    </source>
</reference>
<feature type="binding site" evidence="16">
    <location>
        <position position="160"/>
    </location>
    <ligand>
        <name>NADP(+)</name>
        <dbReference type="ChEBI" id="CHEBI:58349"/>
    </ligand>
</feature>
<keyword evidence="6 14" id="KW-0686">Riboflavin biosynthesis</keyword>
<evidence type="ECO:0000256" key="9">
    <source>
        <dbReference type="ARBA" id="ARBA00022857"/>
    </source>
</evidence>
<comment type="pathway">
    <text evidence="3 14">Cofactor biosynthesis; riboflavin biosynthesis; 5-amino-6-(D-ribitylamino)uracil from GTP: step 3/4.</text>
</comment>
<dbReference type="UniPathway" id="UPA00275">
    <property type="reaction ID" value="UER00401"/>
</dbReference>
<evidence type="ECO:0000256" key="11">
    <source>
        <dbReference type="ARBA" id="ARBA00023268"/>
    </source>
</evidence>
<dbReference type="SUPFAM" id="SSF53927">
    <property type="entry name" value="Cytidine deaminase-like"/>
    <property type="match status" value="1"/>
</dbReference>
<sequence>MASIAEALALAKSAGLGVKGTTSPNPPVGAVLVSPNGEVVGVGGTQPVGGPHAEVMALREAGPLAESATAVVTLEPCSHTGRTGPCAVALADAGVASVVYLHPDPNPQAAGGAETLAARGIPARLASVEERAAAASVEDALVPWLAAIRMGRPHVTLKFAQTLDGLTAAVDGTSQWITGPDARAHVHVDRTRRDAILIGTGTALADNPSLTARRADGSLYAAQPRRVVVGARSLEGRAAHLEELGFEQYASPSAALDALWESGARDVLVEGGAGLASSFVQEGFVDAVRAYIAPTLLGAGRGVFAEPVASTLTDALALRRTRVEELGADLVVDFTVERS</sequence>
<evidence type="ECO:0000256" key="12">
    <source>
        <dbReference type="ARBA" id="ARBA00049861"/>
    </source>
</evidence>
<feature type="binding site" evidence="16">
    <location>
        <position position="210"/>
    </location>
    <ligand>
        <name>substrate</name>
    </ligand>
</feature>
<dbReference type="CDD" id="cd01284">
    <property type="entry name" value="Riboflavin_deaminase-reductase"/>
    <property type="match status" value="1"/>
</dbReference>
<dbReference type="InterPro" id="IPR024072">
    <property type="entry name" value="DHFR-like_dom_sf"/>
</dbReference>
<dbReference type="InterPro" id="IPR004794">
    <property type="entry name" value="Eubact_RibD"/>
</dbReference>
<evidence type="ECO:0000256" key="10">
    <source>
        <dbReference type="ARBA" id="ARBA00023002"/>
    </source>
</evidence>
<keyword evidence="9 14" id="KW-0521">NADP</keyword>
<dbReference type="GO" id="GO:0008835">
    <property type="term" value="F:diaminohydroxyphosphoribosylaminopyrimidine deaminase activity"/>
    <property type="evidence" value="ECO:0007669"/>
    <property type="project" value="UniProtKB-EC"/>
</dbReference>
<comment type="similarity">
    <text evidence="4 14">In the N-terminal section; belongs to the cytidine and deoxycytidylate deaminase family.</text>
</comment>
<evidence type="ECO:0000259" key="18">
    <source>
        <dbReference type="PROSITE" id="PS51747"/>
    </source>
</evidence>
<evidence type="ECO:0000313" key="20">
    <source>
        <dbReference type="Proteomes" id="UP000318080"/>
    </source>
</evidence>
<evidence type="ECO:0000256" key="3">
    <source>
        <dbReference type="ARBA" id="ARBA00004910"/>
    </source>
</evidence>
<feature type="binding site" evidence="16">
    <location>
        <position position="270"/>
    </location>
    <ligand>
        <name>substrate</name>
    </ligand>
</feature>
<comment type="catalytic activity">
    <reaction evidence="12 14">
        <text>5-amino-6-(5-phospho-D-ribitylamino)uracil + NADP(+) = 5-amino-6-(5-phospho-D-ribosylamino)uracil + NADPH + H(+)</text>
        <dbReference type="Rhea" id="RHEA:17845"/>
        <dbReference type="ChEBI" id="CHEBI:15378"/>
        <dbReference type="ChEBI" id="CHEBI:57783"/>
        <dbReference type="ChEBI" id="CHEBI:58349"/>
        <dbReference type="ChEBI" id="CHEBI:58421"/>
        <dbReference type="ChEBI" id="CHEBI:58453"/>
        <dbReference type="EC" id="1.1.1.193"/>
    </reaction>
</comment>
<evidence type="ECO:0000256" key="17">
    <source>
        <dbReference type="PIRSR" id="PIRSR006769-3"/>
    </source>
</evidence>
<dbReference type="Pfam" id="PF01872">
    <property type="entry name" value="RibD_C"/>
    <property type="match status" value="1"/>
</dbReference>
<dbReference type="EC" id="1.1.1.193" evidence="14"/>
<gene>
    <name evidence="19" type="primary">ribD</name>
    <name evidence="19" type="ORF">EJK80_11385</name>
</gene>
<feature type="binding site" evidence="17">
    <location>
        <position position="52"/>
    </location>
    <ligand>
        <name>Zn(2+)</name>
        <dbReference type="ChEBI" id="CHEBI:29105"/>
        <note>catalytic</note>
    </ligand>
</feature>
<dbReference type="PANTHER" id="PTHR38011:SF7">
    <property type="entry name" value="2,5-DIAMINO-6-RIBOSYLAMINO-4(3H)-PYRIMIDINONE 5'-PHOSPHATE REDUCTASE"/>
    <property type="match status" value="1"/>
</dbReference>
<accession>A0A540R4N6</accession>
<feature type="binding site" evidence="16">
    <location>
        <begin position="272"/>
        <end position="278"/>
    </location>
    <ligand>
        <name>NADP(+)</name>
        <dbReference type="ChEBI" id="CHEBI:58349"/>
    </ligand>
</feature>
<dbReference type="InterPro" id="IPR016192">
    <property type="entry name" value="APOBEC/CMP_deaminase_Zn-bd"/>
</dbReference>
<keyword evidence="10 14" id="KW-0560">Oxidoreductase</keyword>
<dbReference type="InterPro" id="IPR002125">
    <property type="entry name" value="CMP_dCMP_dom"/>
</dbReference>
<feature type="domain" description="CMP/dCMP-type deaminase" evidence="18">
    <location>
        <begin position="2"/>
        <end position="114"/>
    </location>
</feature>
<comment type="caution">
    <text evidence="19">The sequence shown here is derived from an EMBL/GenBank/DDBJ whole genome shotgun (WGS) entry which is preliminary data.</text>
</comment>
<dbReference type="Gene3D" id="3.40.430.10">
    <property type="entry name" value="Dihydrofolate Reductase, subunit A"/>
    <property type="match status" value="2"/>
</dbReference>
<proteinExistence type="inferred from homology"/>
<comment type="pathway">
    <text evidence="2 14">Cofactor biosynthesis; riboflavin biosynthesis; 5-amino-6-(D-ribitylamino)uracil from GTP: step 2/4.</text>
</comment>
<feature type="active site" description="Proton donor" evidence="15">
    <location>
        <position position="54"/>
    </location>
</feature>
<feature type="binding site" evidence="16">
    <location>
        <position position="213"/>
    </location>
    <ligand>
        <name>substrate</name>
    </ligand>
</feature>
<evidence type="ECO:0000256" key="16">
    <source>
        <dbReference type="PIRSR" id="PIRSR006769-2"/>
    </source>
</evidence>
<dbReference type="InterPro" id="IPR050765">
    <property type="entry name" value="Riboflavin_Biosynth_HTPR"/>
</dbReference>
<dbReference type="InterPro" id="IPR016193">
    <property type="entry name" value="Cytidine_deaminase-like"/>
</dbReference>
<evidence type="ECO:0000256" key="6">
    <source>
        <dbReference type="ARBA" id="ARBA00022619"/>
    </source>
</evidence>
<protein>
    <recommendedName>
        <fullName evidence="14">Riboflavin biosynthesis protein RibD</fullName>
    </recommendedName>
    <domain>
        <recommendedName>
            <fullName evidence="14">Diaminohydroxyphosphoribosylaminopyrimidine deaminase</fullName>
            <shortName evidence="14">DRAP deaminase</shortName>
            <ecNumber evidence="14">3.5.4.26</ecNumber>
        </recommendedName>
        <alternativeName>
            <fullName evidence="14">Riboflavin-specific deaminase</fullName>
        </alternativeName>
    </domain>
    <domain>
        <recommendedName>
            <fullName evidence="14">5-amino-6-(5-phosphoribosylamino)uracil reductase</fullName>
            <ecNumber evidence="14">1.1.1.193</ecNumber>
        </recommendedName>
        <alternativeName>
            <fullName evidence="14">HTP reductase</fullName>
        </alternativeName>
    </domain>
</protein>
<dbReference type="GO" id="GO:0008703">
    <property type="term" value="F:5-amino-6-(5-phosphoribosylamino)uracil reductase activity"/>
    <property type="evidence" value="ECO:0007669"/>
    <property type="project" value="UniProtKB-EC"/>
</dbReference>